<keyword evidence="3" id="KW-0963">Cytoplasm</keyword>
<dbReference type="InterPro" id="IPR029032">
    <property type="entry name" value="AhpD-like"/>
</dbReference>
<gene>
    <name evidence="5" type="ORF">DGYR_LOCUS95</name>
</gene>
<evidence type="ECO:0000313" key="5">
    <source>
        <dbReference type="EMBL" id="CAD5110731.1"/>
    </source>
</evidence>
<dbReference type="GO" id="GO:0016684">
    <property type="term" value="F:oxidoreductase activity, acting on peroxide as acceptor"/>
    <property type="evidence" value="ECO:0007669"/>
    <property type="project" value="TreeGrafter"/>
</dbReference>
<evidence type="ECO:0000256" key="1">
    <source>
        <dbReference type="ARBA" id="ARBA00004496"/>
    </source>
</evidence>
<proteinExistence type="inferred from homology"/>
<feature type="region of interest" description="Disordered" evidence="4">
    <location>
        <begin position="153"/>
        <end position="177"/>
    </location>
</feature>
<accession>A0A7I8V3M2</accession>
<evidence type="ECO:0000256" key="2">
    <source>
        <dbReference type="ARBA" id="ARBA00008350"/>
    </source>
</evidence>
<dbReference type="Proteomes" id="UP000549394">
    <property type="component" value="Unassembled WGS sequence"/>
</dbReference>
<feature type="compositionally biased region" description="Basic and acidic residues" evidence="4">
    <location>
        <begin position="222"/>
        <end position="231"/>
    </location>
</feature>
<keyword evidence="6" id="KW-1185">Reference proteome</keyword>
<dbReference type="InterPro" id="IPR006730">
    <property type="entry name" value="Sestrin"/>
</dbReference>
<dbReference type="Pfam" id="PF04636">
    <property type="entry name" value="PA26"/>
    <property type="match status" value="1"/>
</dbReference>
<dbReference type="GO" id="GO:0005634">
    <property type="term" value="C:nucleus"/>
    <property type="evidence" value="ECO:0007669"/>
    <property type="project" value="InterPro"/>
</dbReference>
<dbReference type="GO" id="GO:0070728">
    <property type="term" value="F:L-leucine binding"/>
    <property type="evidence" value="ECO:0007669"/>
    <property type="project" value="TreeGrafter"/>
</dbReference>
<comment type="subcellular location">
    <subcellularLocation>
        <location evidence="1">Cytoplasm</location>
    </subcellularLocation>
</comment>
<evidence type="ECO:0000256" key="3">
    <source>
        <dbReference type="ARBA" id="ARBA00022490"/>
    </source>
</evidence>
<dbReference type="SUPFAM" id="SSF69118">
    <property type="entry name" value="AhpD-like"/>
    <property type="match status" value="1"/>
</dbReference>
<dbReference type="GO" id="GO:1901031">
    <property type="term" value="P:regulation of response to reactive oxygen species"/>
    <property type="evidence" value="ECO:0007669"/>
    <property type="project" value="InterPro"/>
</dbReference>
<dbReference type="Gene3D" id="1.20.1290.10">
    <property type="entry name" value="AhpD-like"/>
    <property type="match status" value="1"/>
</dbReference>
<protein>
    <submittedName>
        <fullName evidence="5">DgyrCDS101</fullName>
    </submittedName>
</protein>
<comment type="caution">
    <text evidence="5">The sequence shown here is derived from an EMBL/GenBank/DDBJ whole genome shotgun (WGS) entry which is preliminary data.</text>
</comment>
<evidence type="ECO:0000256" key="4">
    <source>
        <dbReference type="SAM" id="MobiDB-lite"/>
    </source>
</evidence>
<organism evidence="5 6">
    <name type="scientific">Dimorphilus gyrociliatus</name>
    <dbReference type="NCBI Taxonomy" id="2664684"/>
    <lineage>
        <taxon>Eukaryota</taxon>
        <taxon>Metazoa</taxon>
        <taxon>Spiralia</taxon>
        <taxon>Lophotrochozoa</taxon>
        <taxon>Annelida</taxon>
        <taxon>Polychaeta</taxon>
        <taxon>Polychaeta incertae sedis</taxon>
        <taxon>Dinophilidae</taxon>
        <taxon>Dimorphilus</taxon>
    </lineage>
</organism>
<dbReference type="PANTHER" id="PTHR12474:SF0">
    <property type="entry name" value="SESTRIN HOMOLOG"/>
    <property type="match status" value="1"/>
</dbReference>
<dbReference type="PANTHER" id="PTHR12474">
    <property type="entry name" value="P53 REGULATED PA26 NUCLEAR PROTEIN SESTRIN"/>
    <property type="match status" value="1"/>
</dbReference>
<feature type="region of interest" description="Disordered" evidence="4">
    <location>
        <begin position="207"/>
        <end position="231"/>
    </location>
</feature>
<dbReference type="GO" id="GO:1904262">
    <property type="term" value="P:negative regulation of TORC1 signaling"/>
    <property type="evidence" value="ECO:0007669"/>
    <property type="project" value="TreeGrafter"/>
</dbReference>
<dbReference type="EMBL" id="CAJFCJ010000001">
    <property type="protein sequence ID" value="CAD5110731.1"/>
    <property type="molecule type" value="Genomic_DNA"/>
</dbReference>
<evidence type="ECO:0000313" key="6">
    <source>
        <dbReference type="Proteomes" id="UP000549394"/>
    </source>
</evidence>
<dbReference type="GO" id="GO:0005737">
    <property type="term" value="C:cytoplasm"/>
    <property type="evidence" value="ECO:0007669"/>
    <property type="project" value="UniProtKB-SubCell"/>
</dbReference>
<reference evidence="5 6" key="1">
    <citation type="submission" date="2020-08" db="EMBL/GenBank/DDBJ databases">
        <authorList>
            <person name="Hejnol A."/>
        </authorList>
    </citation>
    <scope>NUCLEOTIDE SEQUENCE [LARGE SCALE GENOMIC DNA]</scope>
</reference>
<dbReference type="AlphaFoldDB" id="A0A7I8V3M2"/>
<dbReference type="GO" id="GO:1990253">
    <property type="term" value="P:cellular response to leucine starvation"/>
    <property type="evidence" value="ECO:0007669"/>
    <property type="project" value="TreeGrafter"/>
</dbReference>
<sequence>MGYHPQYLDAFQKTQQFLLRGDGPLPHEYRHYIAIMASARHYCNYIVKLHTCEFIMQGGDPEWLEGIDKCPKKLQDLNELNMLMAHQPWKIKDSHIKDLTSGQRKWTLSEVMHAVVLLAHFHSLSSFVYGCGVSPELDDSDGGYTFYRSKEDGSTLFDPSSSSDPEVNGVENSNEEKPIKVLMESMRQLHDNPEASVEEKVKAFESIDPAFDKSPSPPQSGAHEERQRKEQNAEFMKKFIDNPGFAYEDFSQRDRSNNPTTFRAQDFSWDEQGFSLTNRLYPDLGQYLDEKFKIATTLTYYTMGNNLDVDTTAFRRAIWNYIHCMFGIRHDDYDYREVNVLLERSLKQYIKTITCYPEKVTRNDFKVFMKDFKQSEKVHVNLMLLEARLQGELLYALNAITRFMT</sequence>
<comment type="similarity">
    <text evidence="2">Belongs to the sestrin family.</text>
</comment>
<dbReference type="GO" id="GO:0016239">
    <property type="term" value="P:positive regulation of macroautophagy"/>
    <property type="evidence" value="ECO:0007669"/>
    <property type="project" value="TreeGrafter"/>
</dbReference>
<dbReference type="OrthoDB" id="337464at2759"/>
<dbReference type="GO" id="GO:0071233">
    <property type="term" value="P:cellular response to L-leucine"/>
    <property type="evidence" value="ECO:0007669"/>
    <property type="project" value="TreeGrafter"/>
</dbReference>
<name>A0A7I8V3M2_9ANNE</name>